<dbReference type="GO" id="GO:0005886">
    <property type="term" value="C:plasma membrane"/>
    <property type="evidence" value="ECO:0007669"/>
    <property type="project" value="TreeGrafter"/>
</dbReference>
<evidence type="ECO:0000313" key="8">
    <source>
        <dbReference type="EMBL" id="GAX61316.1"/>
    </source>
</evidence>
<evidence type="ECO:0000256" key="5">
    <source>
        <dbReference type="PIRNR" id="PIRNR038471"/>
    </source>
</evidence>
<dbReference type="GO" id="GO:0008360">
    <property type="term" value="P:regulation of cell shape"/>
    <property type="evidence" value="ECO:0007669"/>
    <property type="project" value="UniProtKB-KW"/>
</dbReference>
<feature type="transmembrane region" description="Helical" evidence="6">
    <location>
        <begin position="12"/>
        <end position="28"/>
    </location>
</feature>
<organism evidence="8 9">
    <name type="scientific">Candidatus Scalindua japonica</name>
    <dbReference type="NCBI Taxonomy" id="1284222"/>
    <lineage>
        <taxon>Bacteria</taxon>
        <taxon>Pseudomonadati</taxon>
        <taxon>Planctomycetota</taxon>
        <taxon>Candidatus Brocadiia</taxon>
        <taxon>Candidatus Brocadiales</taxon>
        <taxon>Candidatus Scalinduaceae</taxon>
        <taxon>Candidatus Scalindua</taxon>
    </lineage>
</organism>
<dbReference type="Pfam" id="PF04085">
    <property type="entry name" value="MreC"/>
    <property type="match status" value="1"/>
</dbReference>
<gene>
    <name evidence="8" type="primary">mreC</name>
    <name evidence="8" type="ORF">SCALIN_C22_0025</name>
</gene>
<dbReference type="EMBL" id="BAOS01000022">
    <property type="protein sequence ID" value="GAX61316.1"/>
    <property type="molecule type" value="Genomic_DNA"/>
</dbReference>
<evidence type="ECO:0000256" key="1">
    <source>
        <dbReference type="ARBA" id="ARBA00009369"/>
    </source>
</evidence>
<sequence>MNPDFGKSVKSSIIYFLVIISISLLTIPENITNNIKVTVASPLAPVQKIISQTSGFFKNKLKKLALVASNAEKNEEMERELFFLKNKIVKQQNAINVYEQKLNLVSEYKKNNHSDEKPIIADIIGYDVSNFRKSIIIDVGTKHGASVGDTVVFGNALVGRISAVGRSSGRVILVTDPASNVPSRLLQSRTQGMVQGAADGTCIMKYVPRHIKVNESDKVITSGIGGAFPRSLYVGDVIEVKQKSAKLFKDIKIKPKVAISKIEHVLVIKKQVVENISNLKIIYE</sequence>
<evidence type="ECO:0000313" key="9">
    <source>
        <dbReference type="Proteomes" id="UP000218542"/>
    </source>
</evidence>
<comment type="function">
    <text evidence="5">Involved in formation and maintenance of cell shape.</text>
</comment>
<dbReference type="NCBIfam" id="TIGR00219">
    <property type="entry name" value="mreC"/>
    <property type="match status" value="1"/>
</dbReference>
<evidence type="ECO:0000259" key="7">
    <source>
        <dbReference type="Pfam" id="PF04085"/>
    </source>
</evidence>
<dbReference type="InterPro" id="IPR055342">
    <property type="entry name" value="MreC_beta-barrel_core"/>
</dbReference>
<keyword evidence="6" id="KW-0472">Membrane</keyword>
<keyword evidence="9" id="KW-1185">Reference proteome</keyword>
<dbReference type="InterPro" id="IPR042177">
    <property type="entry name" value="Cell/Rod_1"/>
</dbReference>
<dbReference type="RefSeq" id="WP_162532290.1">
    <property type="nucleotide sequence ID" value="NZ_BAOS01000022.1"/>
</dbReference>
<reference evidence="9" key="1">
    <citation type="journal article" date="2017" name="Environ. Microbiol. Rep.">
        <title>Genetic Diversity of Marine Anaerobic Ammonium-Oxidizing Bacteria as Revealed by Genomic and Proteomic Analyses of 'Candidatus Scalindua japonica'.</title>
        <authorList>
            <person name="Oshiki M."/>
            <person name="Mizuto K."/>
            <person name="Kimura Z."/>
            <person name="Kindaichi T."/>
            <person name="Satoh H."/>
            <person name="Okabe S."/>
        </authorList>
    </citation>
    <scope>NUCLEOTIDE SEQUENCE [LARGE SCALE GENOMIC DNA]</scope>
    <source>
        <strain evidence="9">husup-a2</strain>
    </source>
</reference>
<accession>A0A286TZL3</accession>
<dbReference type="Proteomes" id="UP000218542">
    <property type="component" value="Unassembled WGS sequence"/>
</dbReference>
<evidence type="ECO:0000256" key="2">
    <source>
        <dbReference type="ARBA" id="ARBA00013855"/>
    </source>
</evidence>
<proteinExistence type="inferred from homology"/>
<dbReference type="Gene3D" id="2.40.10.350">
    <property type="entry name" value="Rod shape-determining protein MreC, domain 2"/>
    <property type="match status" value="1"/>
</dbReference>
<evidence type="ECO:0000256" key="4">
    <source>
        <dbReference type="ARBA" id="ARBA00032089"/>
    </source>
</evidence>
<name>A0A286TZL3_9BACT</name>
<dbReference type="Gene3D" id="2.40.10.340">
    <property type="entry name" value="Rod shape-determining protein MreC, domain 1"/>
    <property type="match status" value="1"/>
</dbReference>
<dbReference type="AlphaFoldDB" id="A0A286TZL3"/>
<evidence type="ECO:0000256" key="6">
    <source>
        <dbReference type="SAM" id="Phobius"/>
    </source>
</evidence>
<keyword evidence="6" id="KW-1133">Transmembrane helix</keyword>
<comment type="similarity">
    <text evidence="1 5">Belongs to the MreC family.</text>
</comment>
<dbReference type="InterPro" id="IPR042175">
    <property type="entry name" value="Cell/Rod_MreC_2"/>
</dbReference>
<dbReference type="PIRSF" id="PIRSF038471">
    <property type="entry name" value="MreC"/>
    <property type="match status" value="1"/>
</dbReference>
<comment type="caution">
    <text evidence="8">The sequence shown here is derived from an EMBL/GenBank/DDBJ whole genome shotgun (WGS) entry which is preliminary data.</text>
</comment>
<protein>
    <recommendedName>
        <fullName evidence="2 5">Cell shape-determining protein MreC</fullName>
    </recommendedName>
    <alternativeName>
        <fullName evidence="4 5">Cell shape protein MreC</fullName>
    </alternativeName>
</protein>
<dbReference type="PANTHER" id="PTHR34138:SF1">
    <property type="entry name" value="CELL SHAPE-DETERMINING PROTEIN MREC"/>
    <property type="match status" value="1"/>
</dbReference>
<evidence type="ECO:0000256" key="3">
    <source>
        <dbReference type="ARBA" id="ARBA00022960"/>
    </source>
</evidence>
<keyword evidence="3 5" id="KW-0133">Cell shape</keyword>
<dbReference type="PANTHER" id="PTHR34138">
    <property type="entry name" value="CELL SHAPE-DETERMINING PROTEIN MREC"/>
    <property type="match status" value="1"/>
</dbReference>
<dbReference type="InterPro" id="IPR007221">
    <property type="entry name" value="MreC"/>
</dbReference>
<keyword evidence="6" id="KW-0812">Transmembrane</keyword>
<feature type="domain" description="Rod shape-determining protein MreC beta-barrel core" evidence="7">
    <location>
        <begin position="123"/>
        <end position="269"/>
    </location>
</feature>